<organism evidence="2 3">
    <name type="scientific">Pallidibacillus pasinlerensis</name>
    <dbReference type="NCBI Taxonomy" id="2703818"/>
    <lineage>
        <taxon>Bacteria</taxon>
        <taxon>Bacillati</taxon>
        <taxon>Bacillota</taxon>
        <taxon>Bacilli</taxon>
        <taxon>Bacillales</taxon>
        <taxon>Bacillaceae</taxon>
        <taxon>Pallidibacillus</taxon>
    </lineage>
</organism>
<dbReference type="EMBL" id="JAACYS010000035">
    <property type="protein sequence ID" value="NCU17820.1"/>
    <property type="molecule type" value="Genomic_DNA"/>
</dbReference>
<dbReference type="InterPro" id="IPR036444">
    <property type="entry name" value="PLipase_A2_dom_sf"/>
</dbReference>
<dbReference type="RefSeq" id="WP_161920651.1">
    <property type="nucleotide sequence ID" value="NZ_JAACYS010000035.1"/>
</dbReference>
<dbReference type="Pfam" id="PF08398">
    <property type="entry name" value="Phospholip_A2_4"/>
    <property type="match status" value="1"/>
</dbReference>
<name>A0ABX0A6F2_9BACI</name>
<evidence type="ECO:0000259" key="1">
    <source>
        <dbReference type="Pfam" id="PF08398"/>
    </source>
</evidence>
<protein>
    <submittedName>
        <fullName evidence="2">Phospholipase</fullName>
    </submittedName>
</protein>
<proteinExistence type="predicted"/>
<dbReference type="InterPro" id="IPR013607">
    <property type="entry name" value="Phospholipase_A2-like"/>
</dbReference>
<dbReference type="SUPFAM" id="SSF48619">
    <property type="entry name" value="Phospholipase A2, PLA2"/>
    <property type="match status" value="1"/>
</dbReference>
<evidence type="ECO:0000313" key="2">
    <source>
        <dbReference type="EMBL" id="NCU17820.1"/>
    </source>
</evidence>
<keyword evidence="3" id="KW-1185">Reference proteome</keyword>
<feature type="domain" description="Phospholipase A2-like" evidence="1">
    <location>
        <begin position="23"/>
        <end position="59"/>
    </location>
</feature>
<gene>
    <name evidence="2" type="ORF">GW534_08750</name>
</gene>
<dbReference type="Proteomes" id="UP000743899">
    <property type="component" value="Unassembled WGS sequence"/>
</dbReference>
<dbReference type="Gene3D" id="1.20.90.10">
    <property type="entry name" value="Phospholipase A2 domain"/>
    <property type="match status" value="1"/>
</dbReference>
<accession>A0ABX0A6F2</accession>
<sequence length="86" mass="10093">MNRRGRGYRTYRRRGRGPRFCIFPGYNWCGPGCSGPGAPVNAVDAACQEHDICYQRTRDYCYCDSLFIERLSRLQNPYRKVYMIVL</sequence>
<evidence type="ECO:0000313" key="3">
    <source>
        <dbReference type="Proteomes" id="UP000743899"/>
    </source>
</evidence>
<comment type="caution">
    <text evidence="2">The sequence shown here is derived from an EMBL/GenBank/DDBJ whole genome shotgun (WGS) entry which is preliminary data.</text>
</comment>
<reference evidence="2 3" key="1">
    <citation type="submission" date="2020-01" db="EMBL/GenBank/DDBJ databases">
        <title>A novel Bacillus sp. from Pasinler.</title>
        <authorList>
            <person name="Adiguzel A."/>
            <person name="Ay H."/>
            <person name="Baltaci M.O."/>
        </authorList>
    </citation>
    <scope>NUCLEOTIDE SEQUENCE [LARGE SCALE GENOMIC DNA]</scope>
    <source>
        <strain evidence="2 3">P1</strain>
    </source>
</reference>